<dbReference type="InterPro" id="IPR001789">
    <property type="entry name" value="Sig_transdc_resp-reg_receiver"/>
</dbReference>
<evidence type="ECO:0000256" key="2">
    <source>
        <dbReference type="PROSITE-ProRule" id="PRU00169"/>
    </source>
</evidence>
<dbReference type="PRINTS" id="PR00344">
    <property type="entry name" value="BCTRLSENSOR"/>
</dbReference>
<feature type="domain" description="Histidine kinase" evidence="3">
    <location>
        <begin position="1"/>
        <end position="136"/>
    </location>
</feature>
<proteinExistence type="predicted"/>
<dbReference type="Gene3D" id="3.40.50.2300">
    <property type="match status" value="1"/>
</dbReference>
<evidence type="ECO:0000313" key="5">
    <source>
        <dbReference type="EMBL" id="KAL3424204.1"/>
    </source>
</evidence>
<dbReference type="PROSITE" id="PS50109">
    <property type="entry name" value="HIS_KIN"/>
    <property type="match status" value="1"/>
</dbReference>
<gene>
    <name evidence="5" type="ORF">PVAG01_03485</name>
</gene>
<dbReference type="SUPFAM" id="SSF55874">
    <property type="entry name" value="ATPase domain of HSP90 chaperone/DNA topoisomerase II/histidine kinase"/>
    <property type="match status" value="1"/>
</dbReference>
<protein>
    <submittedName>
        <fullName evidence="5">Hsp90-like protein</fullName>
    </submittedName>
</protein>
<dbReference type="PANTHER" id="PTHR43719:SF30">
    <property type="entry name" value="TWO-COMPONENT SYSTEM RESPONSE REGULATOR"/>
    <property type="match status" value="1"/>
</dbReference>
<dbReference type="SMART" id="SM00387">
    <property type="entry name" value="HATPase_c"/>
    <property type="match status" value="1"/>
</dbReference>
<dbReference type="Pfam" id="PF00072">
    <property type="entry name" value="Response_reg"/>
    <property type="match status" value="1"/>
</dbReference>
<dbReference type="InterPro" id="IPR036890">
    <property type="entry name" value="HATPase_C_sf"/>
</dbReference>
<keyword evidence="1 2" id="KW-0597">Phosphoprotein</keyword>
<dbReference type="InterPro" id="IPR011006">
    <property type="entry name" value="CheY-like_superfamily"/>
</dbReference>
<dbReference type="InterPro" id="IPR005467">
    <property type="entry name" value="His_kinase_dom"/>
</dbReference>
<evidence type="ECO:0000256" key="1">
    <source>
        <dbReference type="ARBA" id="ARBA00022553"/>
    </source>
</evidence>
<dbReference type="InterPro" id="IPR050956">
    <property type="entry name" value="2C_system_His_kinase"/>
</dbReference>
<dbReference type="SUPFAM" id="SSF52172">
    <property type="entry name" value="CheY-like"/>
    <property type="match status" value="1"/>
</dbReference>
<accession>A0ABR4PLJ1</accession>
<dbReference type="EMBL" id="JBFCZG010000003">
    <property type="protein sequence ID" value="KAL3424204.1"/>
    <property type="molecule type" value="Genomic_DNA"/>
</dbReference>
<dbReference type="Pfam" id="PF02518">
    <property type="entry name" value="HATPase_c"/>
    <property type="match status" value="1"/>
</dbReference>
<dbReference type="Gene3D" id="3.30.565.10">
    <property type="entry name" value="Histidine kinase-like ATPase, C-terminal domain"/>
    <property type="match status" value="1"/>
</dbReference>
<keyword evidence="6" id="KW-1185">Reference proteome</keyword>
<dbReference type="PANTHER" id="PTHR43719">
    <property type="entry name" value="TWO-COMPONENT HISTIDINE KINASE"/>
    <property type="match status" value="1"/>
</dbReference>
<dbReference type="Proteomes" id="UP001629113">
    <property type="component" value="Unassembled WGS sequence"/>
</dbReference>
<feature type="modified residue" description="4-aspartylphosphate" evidence="2">
    <location>
        <position position="268"/>
    </location>
</feature>
<evidence type="ECO:0000259" key="4">
    <source>
        <dbReference type="PROSITE" id="PS50110"/>
    </source>
</evidence>
<reference evidence="5 6" key="1">
    <citation type="submission" date="2024-06" db="EMBL/GenBank/DDBJ databases">
        <title>Complete genome of Phlyctema vagabunda strain 19-DSS-EL-015.</title>
        <authorList>
            <person name="Fiorenzani C."/>
        </authorList>
    </citation>
    <scope>NUCLEOTIDE SEQUENCE [LARGE SCALE GENOMIC DNA]</scope>
    <source>
        <strain evidence="5 6">19-DSS-EL-015</strain>
    </source>
</reference>
<evidence type="ECO:0000313" key="6">
    <source>
        <dbReference type="Proteomes" id="UP001629113"/>
    </source>
</evidence>
<dbReference type="InterPro" id="IPR004358">
    <property type="entry name" value="Sig_transdc_His_kin-like_C"/>
</dbReference>
<sequence>MQVLINLITNAIKFTKNENKKSITISLKSSCIAPSKSNDKIEYVPIKRRAYLAEQTGDVFLQFAVTDTGCGLRPHEKELLFEKFSQASPRTHVQYGGSGLGLYICREIVELQGGQIGVSSTPHEGTTFAFFVKVHQLRNPPLDEVNSLSNPRRKSETKKIDIELIAASMSVPTVLPYVHDNRPSKSLASKTVSKTVTVVTQTRVLHILIVEDNIVNQKVLSKQLSNRVSSLGIANHGEEALAHLRKTQVWKHKDGKMMTQEISVILMDIEMPVMDGLTCTREIRKLQKAGLITRHIPIIAVTANARNEQISQIMSAGLDQVISKPFRVADLLSLIHRTLDQLEAP</sequence>
<name>A0ABR4PLJ1_9HELO</name>
<feature type="domain" description="Response regulatory" evidence="4">
    <location>
        <begin position="206"/>
        <end position="339"/>
    </location>
</feature>
<evidence type="ECO:0000259" key="3">
    <source>
        <dbReference type="PROSITE" id="PS50109"/>
    </source>
</evidence>
<dbReference type="InterPro" id="IPR003594">
    <property type="entry name" value="HATPase_dom"/>
</dbReference>
<dbReference type="CDD" id="cd17546">
    <property type="entry name" value="REC_hyHK_CKI1_RcsC-like"/>
    <property type="match status" value="1"/>
</dbReference>
<organism evidence="5 6">
    <name type="scientific">Phlyctema vagabunda</name>
    <dbReference type="NCBI Taxonomy" id="108571"/>
    <lineage>
        <taxon>Eukaryota</taxon>
        <taxon>Fungi</taxon>
        <taxon>Dikarya</taxon>
        <taxon>Ascomycota</taxon>
        <taxon>Pezizomycotina</taxon>
        <taxon>Leotiomycetes</taxon>
        <taxon>Helotiales</taxon>
        <taxon>Dermateaceae</taxon>
        <taxon>Phlyctema</taxon>
    </lineage>
</organism>
<comment type="caution">
    <text evidence="5">The sequence shown here is derived from an EMBL/GenBank/DDBJ whole genome shotgun (WGS) entry which is preliminary data.</text>
</comment>
<dbReference type="SMART" id="SM00448">
    <property type="entry name" value="REC"/>
    <property type="match status" value="1"/>
</dbReference>
<dbReference type="PROSITE" id="PS50110">
    <property type="entry name" value="RESPONSE_REGULATORY"/>
    <property type="match status" value="1"/>
</dbReference>